<proteinExistence type="predicted"/>
<organism evidence="1">
    <name type="scientific">marine sediment metagenome</name>
    <dbReference type="NCBI Taxonomy" id="412755"/>
    <lineage>
        <taxon>unclassified sequences</taxon>
        <taxon>metagenomes</taxon>
        <taxon>ecological metagenomes</taxon>
    </lineage>
</organism>
<feature type="non-terminal residue" evidence="1">
    <location>
        <position position="1"/>
    </location>
</feature>
<name>X1LJV5_9ZZZZ</name>
<comment type="caution">
    <text evidence="1">The sequence shown here is derived from an EMBL/GenBank/DDBJ whole genome shotgun (WGS) entry which is preliminary data.</text>
</comment>
<evidence type="ECO:0000313" key="1">
    <source>
        <dbReference type="EMBL" id="GAH94413.1"/>
    </source>
</evidence>
<protein>
    <submittedName>
        <fullName evidence="1">Uncharacterized protein</fullName>
    </submittedName>
</protein>
<dbReference type="AlphaFoldDB" id="X1LJV5"/>
<sequence length="108" mass="12272">TAAKATMQEIAARLAKGGDLLADIDNLPDDERIEQEQKIAEISTRHYERQSELWKETVEQKTITLESILAAIKFELPPEFWFVPERIGLAVPVGKQAAKKETWFVGDY</sequence>
<accession>X1LJV5</accession>
<gene>
    <name evidence="1" type="ORF">S03H2_69073</name>
</gene>
<reference evidence="1" key="1">
    <citation type="journal article" date="2014" name="Front. Microbiol.">
        <title>High frequency of phylogenetically diverse reductive dehalogenase-homologous genes in deep subseafloor sedimentary metagenomes.</title>
        <authorList>
            <person name="Kawai M."/>
            <person name="Futagami T."/>
            <person name="Toyoda A."/>
            <person name="Takaki Y."/>
            <person name="Nishi S."/>
            <person name="Hori S."/>
            <person name="Arai W."/>
            <person name="Tsubouchi T."/>
            <person name="Morono Y."/>
            <person name="Uchiyama I."/>
            <person name="Ito T."/>
            <person name="Fujiyama A."/>
            <person name="Inagaki F."/>
            <person name="Takami H."/>
        </authorList>
    </citation>
    <scope>NUCLEOTIDE SEQUENCE</scope>
    <source>
        <strain evidence="1">Expedition CK06-06</strain>
    </source>
</reference>
<dbReference type="EMBL" id="BARU01045555">
    <property type="protein sequence ID" value="GAH94413.1"/>
    <property type="molecule type" value="Genomic_DNA"/>
</dbReference>